<keyword evidence="2" id="KW-1185">Reference proteome</keyword>
<evidence type="ECO:0000313" key="2">
    <source>
        <dbReference type="Proteomes" id="UP001162992"/>
    </source>
</evidence>
<organism evidence="1 2">
    <name type="scientific">Diphasiastrum complanatum</name>
    <name type="common">Issler's clubmoss</name>
    <name type="synonym">Lycopodium complanatum</name>
    <dbReference type="NCBI Taxonomy" id="34168"/>
    <lineage>
        <taxon>Eukaryota</taxon>
        <taxon>Viridiplantae</taxon>
        <taxon>Streptophyta</taxon>
        <taxon>Embryophyta</taxon>
        <taxon>Tracheophyta</taxon>
        <taxon>Lycopodiopsida</taxon>
        <taxon>Lycopodiales</taxon>
        <taxon>Lycopodiaceae</taxon>
        <taxon>Lycopodioideae</taxon>
        <taxon>Diphasiastrum</taxon>
    </lineage>
</organism>
<name>A0ACC2EFM2_DIPCM</name>
<evidence type="ECO:0000313" key="1">
    <source>
        <dbReference type="EMBL" id="KAJ7565291.1"/>
    </source>
</evidence>
<proteinExistence type="predicted"/>
<sequence>MREMLVAASVECSTCILFSTIRADPPHISALPMMRSSISANRSPFSPSLLSSKSNFAISMLRCSSSNNKVAVRPLCEHQKAFASSHRSSDTVCMSLGQAFGGLSGDAPCRKSRIRVSDDPFPMEDAIDDSLESALDYLDNAADMISEVEPGVSALSTIDRGGKLALFEGVEATRRVDYKIDEDEFHKINLHQCDFFIRKVPDKDNDVYDFREMYVTPTDTDIYSRPTIVGKMPTKPMRCTKSSWEAIYVAELPLDQPRAPYYMSEERALKVFLMKHYKNKRVTAENFVLNFEQIYVIDAKTKSITRAKVTVTVPGGKDRDRKKDVLIVQNGGTSFRVIPKEKRKSPDEILGSLYWKETRETMQNFLRGFRDYERSNWF</sequence>
<reference evidence="2" key="1">
    <citation type="journal article" date="2024" name="Proc. Natl. Acad. Sci. U.S.A.">
        <title>Extraordinary preservation of gene collinearity over three hundred million years revealed in homosporous lycophytes.</title>
        <authorList>
            <person name="Li C."/>
            <person name="Wickell D."/>
            <person name="Kuo L.Y."/>
            <person name="Chen X."/>
            <person name="Nie B."/>
            <person name="Liao X."/>
            <person name="Peng D."/>
            <person name="Ji J."/>
            <person name="Jenkins J."/>
            <person name="Williams M."/>
            <person name="Shu S."/>
            <person name="Plott C."/>
            <person name="Barry K."/>
            <person name="Rajasekar S."/>
            <person name="Grimwood J."/>
            <person name="Han X."/>
            <person name="Sun S."/>
            <person name="Hou Z."/>
            <person name="He W."/>
            <person name="Dai G."/>
            <person name="Sun C."/>
            <person name="Schmutz J."/>
            <person name="Leebens-Mack J.H."/>
            <person name="Li F.W."/>
            <person name="Wang L."/>
        </authorList>
    </citation>
    <scope>NUCLEOTIDE SEQUENCE [LARGE SCALE GENOMIC DNA]</scope>
    <source>
        <strain evidence="2">cv. PW_Plant_1</strain>
    </source>
</reference>
<protein>
    <submittedName>
        <fullName evidence="1">Uncharacterized protein</fullName>
    </submittedName>
</protein>
<gene>
    <name evidence="1" type="ORF">O6H91_02G055400</name>
</gene>
<dbReference type="Proteomes" id="UP001162992">
    <property type="component" value="Chromosome 2"/>
</dbReference>
<dbReference type="EMBL" id="CM055093">
    <property type="protein sequence ID" value="KAJ7565291.1"/>
    <property type="molecule type" value="Genomic_DNA"/>
</dbReference>
<comment type="caution">
    <text evidence="1">The sequence shown here is derived from an EMBL/GenBank/DDBJ whole genome shotgun (WGS) entry which is preliminary data.</text>
</comment>
<accession>A0ACC2EFM2</accession>